<evidence type="ECO:0000313" key="3">
    <source>
        <dbReference type="EMBL" id="MFC4303669.1"/>
    </source>
</evidence>
<comment type="caution">
    <text evidence="3">The sequence shown here is derived from an EMBL/GenBank/DDBJ whole genome shotgun (WGS) entry which is preliminary data.</text>
</comment>
<dbReference type="PANTHER" id="PTHR48098">
    <property type="entry name" value="ENTEROCHELIN ESTERASE-RELATED"/>
    <property type="match status" value="1"/>
</dbReference>
<keyword evidence="3" id="KW-0378">Hydrolase</keyword>
<dbReference type="Pfam" id="PF00756">
    <property type="entry name" value="Esterase"/>
    <property type="match status" value="1"/>
</dbReference>
<evidence type="ECO:0000313" key="4">
    <source>
        <dbReference type="Proteomes" id="UP001595755"/>
    </source>
</evidence>
<feature type="chain" id="PRO_5046477620" evidence="2">
    <location>
        <begin position="24"/>
        <end position="313"/>
    </location>
</feature>
<dbReference type="Gene3D" id="3.40.50.1820">
    <property type="entry name" value="alpha/beta hydrolase"/>
    <property type="match status" value="1"/>
</dbReference>
<dbReference type="SUPFAM" id="SSF53474">
    <property type="entry name" value="alpha/beta-Hydrolases"/>
    <property type="match status" value="1"/>
</dbReference>
<keyword evidence="2" id="KW-0732">Signal</keyword>
<dbReference type="RefSeq" id="WP_204602623.1">
    <property type="nucleotide sequence ID" value="NZ_JBHSED010000013.1"/>
</dbReference>
<dbReference type="EMBL" id="JBHSED010000013">
    <property type="protein sequence ID" value="MFC4303669.1"/>
    <property type="molecule type" value="Genomic_DNA"/>
</dbReference>
<gene>
    <name evidence="3" type="ORF">ACFO1S_09390</name>
</gene>
<evidence type="ECO:0000256" key="2">
    <source>
        <dbReference type="SAM" id="SignalP"/>
    </source>
</evidence>
<feature type="region of interest" description="Disordered" evidence="1">
    <location>
        <begin position="26"/>
        <end position="49"/>
    </location>
</feature>
<protein>
    <submittedName>
        <fullName evidence="3">Alpha/beta hydrolase</fullName>
    </submittedName>
</protein>
<evidence type="ECO:0000256" key="1">
    <source>
        <dbReference type="SAM" id="MobiDB-lite"/>
    </source>
</evidence>
<dbReference type="Proteomes" id="UP001595755">
    <property type="component" value="Unassembled WGS sequence"/>
</dbReference>
<dbReference type="InterPro" id="IPR000801">
    <property type="entry name" value="Esterase-like"/>
</dbReference>
<organism evidence="3 4">
    <name type="scientific">Cohnella boryungensis</name>
    <dbReference type="NCBI Taxonomy" id="768479"/>
    <lineage>
        <taxon>Bacteria</taxon>
        <taxon>Bacillati</taxon>
        <taxon>Bacillota</taxon>
        <taxon>Bacilli</taxon>
        <taxon>Bacillales</taxon>
        <taxon>Paenibacillaceae</taxon>
        <taxon>Cohnella</taxon>
    </lineage>
</organism>
<reference evidence="4" key="1">
    <citation type="journal article" date="2019" name="Int. J. Syst. Evol. Microbiol.">
        <title>The Global Catalogue of Microorganisms (GCM) 10K type strain sequencing project: providing services to taxonomists for standard genome sequencing and annotation.</title>
        <authorList>
            <consortium name="The Broad Institute Genomics Platform"/>
            <consortium name="The Broad Institute Genome Sequencing Center for Infectious Disease"/>
            <person name="Wu L."/>
            <person name="Ma J."/>
        </authorList>
    </citation>
    <scope>NUCLEOTIDE SEQUENCE [LARGE SCALE GENOMIC DNA]</scope>
    <source>
        <strain evidence="4">CGMCC 4.1641</strain>
    </source>
</reference>
<dbReference type="InterPro" id="IPR029058">
    <property type="entry name" value="AB_hydrolase_fold"/>
</dbReference>
<keyword evidence="4" id="KW-1185">Reference proteome</keyword>
<dbReference type="InterPro" id="IPR050583">
    <property type="entry name" value="Mycobacterial_A85_antigen"/>
</dbReference>
<feature type="compositionally biased region" description="Low complexity" evidence="1">
    <location>
        <begin position="26"/>
        <end position="35"/>
    </location>
</feature>
<feature type="signal peptide" evidence="2">
    <location>
        <begin position="1"/>
        <end position="23"/>
    </location>
</feature>
<name>A0ABV8SAY5_9BACL</name>
<dbReference type="GO" id="GO:0016787">
    <property type="term" value="F:hydrolase activity"/>
    <property type="evidence" value="ECO:0007669"/>
    <property type="project" value="UniProtKB-KW"/>
</dbReference>
<accession>A0ABV8SAY5</accession>
<sequence>MKISFYLAWFVAFALANVGCGNASSPDAAPSVSSPSTPPTPAPASTSSQIEHAYFRSDTLGREVGITVYLPPGYKEEALARYPVVYLFYGYGGNQDAWFSGLHLDQTADRLIRDGTIRPLIIVCPDYGNSFGVNTAPGEGVDPGGVDIGPYEDYFIQEVIPYVDANYRTDAVKAGRSIGGASMGGFAALHLGFRHPELFGKIGAHSAAIWDGTSSDLYTDQRDWLYPSETLRDARDPFRLAKKTELGDVRVYLDAGANDPLTRVDYALYEQLRDRNVDALWVPNAGGHDPSYWSGQLSNYLMFYADATANESD</sequence>
<proteinExistence type="predicted"/>